<reference evidence="2" key="1">
    <citation type="submission" date="2020-10" db="EMBL/GenBank/DDBJ databases">
        <authorList>
            <person name="Gilroy R."/>
        </authorList>
    </citation>
    <scope>NUCLEOTIDE SEQUENCE</scope>
    <source>
        <strain evidence="2">B2-22910</strain>
    </source>
</reference>
<protein>
    <submittedName>
        <fullName evidence="2">TPM domain-containing protein</fullName>
    </submittedName>
</protein>
<evidence type="ECO:0000313" key="3">
    <source>
        <dbReference type="Proteomes" id="UP000823603"/>
    </source>
</evidence>
<feature type="domain" description="TPM" evidence="1">
    <location>
        <begin position="4"/>
        <end position="120"/>
    </location>
</feature>
<dbReference type="InterPro" id="IPR007621">
    <property type="entry name" value="TPM_dom"/>
</dbReference>
<dbReference type="PANTHER" id="PTHR30373:SF8">
    <property type="entry name" value="BLL7265 PROTEIN"/>
    <property type="match status" value="1"/>
</dbReference>
<proteinExistence type="predicted"/>
<evidence type="ECO:0000313" key="2">
    <source>
        <dbReference type="EMBL" id="MBO8470968.1"/>
    </source>
</evidence>
<dbReference type="Pfam" id="PF04536">
    <property type="entry name" value="TPM_phosphatase"/>
    <property type="match status" value="1"/>
</dbReference>
<name>A0A9D9IFT8_9BACT</name>
<comment type="caution">
    <text evidence="2">The sequence shown here is derived from an EMBL/GenBank/DDBJ whole genome shotgun (WGS) entry which is preliminary data.</text>
</comment>
<dbReference type="Proteomes" id="UP000823603">
    <property type="component" value="Unassembled WGS sequence"/>
</dbReference>
<evidence type="ECO:0000259" key="1">
    <source>
        <dbReference type="Pfam" id="PF04536"/>
    </source>
</evidence>
<sequence length="150" mass="16864">MKAKDFLTEEQQSALISAIKEAEKNTSGEIRIHLDDTCREDPIKRAEKVFRYLSMDRTAQRNGVLIYLACESRVFAIIGDKGINDRVPEGFWNDVKDSMVSFFRKGDFAGGLRDAVLAAGEKLKAFFPYCSDDVNEQPDDISFGESGKKL</sequence>
<gene>
    <name evidence="2" type="ORF">IAB82_04135</name>
</gene>
<dbReference type="PANTHER" id="PTHR30373">
    <property type="entry name" value="UPF0603 PROTEIN YGCG"/>
    <property type="match status" value="1"/>
</dbReference>
<accession>A0A9D9IFT8</accession>
<organism evidence="2 3">
    <name type="scientific">Candidatus Cryptobacteroides faecavium</name>
    <dbReference type="NCBI Taxonomy" id="2840762"/>
    <lineage>
        <taxon>Bacteria</taxon>
        <taxon>Pseudomonadati</taxon>
        <taxon>Bacteroidota</taxon>
        <taxon>Bacteroidia</taxon>
        <taxon>Bacteroidales</taxon>
        <taxon>Candidatus Cryptobacteroides</taxon>
    </lineage>
</organism>
<dbReference type="Gene3D" id="3.10.310.50">
    <property type="match status" value="1"/>
</dbReference>
<dbReference type="AlphaFoldDB" id="A0A9D9IFT8"/>
<dbReference type="EMBL" id="JADIMB010000059">
    <property type="protein sequence ID" value="MBO8470968.1"/>
    <property type="molecule type" value="Genomic_DNA"/>
</dbReference>
<reference evidence="2" key="2">
    <citation type="journal article" date="2021" name="PeerJ">
        <title>Extensive microbial diversity within the chicken gut microbiome revealed by metagenomics and culture.</title>
        <authorList>
            <person name="Gilroy R."/>
            <person name="Ravi A."/>
            <person name="Getino M."/>
            <person name="Pursley I."/>
            <person name="Horton D.L."/>
            <person name="Alikhan N.F."/>
            <person name="Baker D."/>
            <person name="Gharbi K."/>
            <person name="Hall N."/>
            <person name="Watson M."/>
            <person name="Adriaenssens E.M."/>
            <person name="Foster-Nyarko E."/>
            <person name="Jarju S."/>
            <person name="Secka A."/>
            <person name="Antonio M."/>
            <person name="Oren A."/>
            <person name="Chaudhuri R.R."/>
            <person name="La Ragione R."/>
            <person name="Hildebrand F."/>
            <person name="Pallen M.J."/>
        </authorList>
    </citation>
    <scope>NUCLEOTIDE SEQUENCE</scope>
    <source>
        <strain evidence="2">B2-22910</strain>
    </source>
</reference>